<protein>
    <recommendedName>
        <fullName evidence="5">DNA2/NAM7 helicase-like C-terminal domain-containing protein</fullName>
    </recommendedName>
</protein>
<dbReference type="Gramene" id="AET2Gv20962700.4">
    <property type="protein sequence ID" value="AET2Gv20962700.4"/>
    <property type="gene ID" value="AET2Gv20962700"/>
</dbReference>
<evidence type="ECO:0000256" key="1">
    <source>
        <dbReference type="ARBA" id="ARBA00022741"/>
    </source>
</evidence>
<evidence type="ECO:0000259" key="5">
    <source>
        <dbReference type="Pfam" id="PF13087"/>
    </source>
</evidence>
<dbReference type="InterPro" id="IPR041679">
    <property type="entry name" value="DNA2/NAM7-like_C"/>
</dbReference>
<name>A0A453CUC5_AEGTS</name>
<dbReference type="AlphaFoldDB" id="A0A453CUC5"/>
<keyword evidence="4" id="KW-0067">ATP-binding</keyword>
<dbReference type="GO" id="GO:0004386">
    <property type="term" value="F:helicase activity"/>
    <property type="evidence" value="ECO:0007669"/>
    <property type="project" value="UniProtKB-KW"/>
</dbReference>
<accession>A0A453CUC5</accession>
<dbReference type="InterPro" id="IPR047187">
    <property type="entry name" value="SF1_C_Upf1"/>
</dbReference>
<dbReference type="FunFam" id="3.40.50.300:FF:000326">
    <property type="entry name" value="P-loop containing nucleoside triphosphate hydrolase"/>
    <property type="match status" value="1"/>
</dbReference>
<reference evidence="6" key="3">
    <citation type="journal article" date="2017" name="Nature">
        <title>Genome sequence of the progenitor of the wheat D genome Aegilops tauschii.</title>
        <authorList>
            <person name="Luo M.C."/>
            <person name="Gu Y.Q."/>
            <person name="Puiu D."/>
            <person name="Wang H."/>
            <person name="Twardziok S.O."/>
            <person name="Deal K.R."/>
            <person name="Huo N."/>
            <person name="Zhu T."/>
            <person name="Wang L."/>
            <person name="Wang Y."/>
            <person name="McGuire P.E."/>
            <person name="Liu S."/>
            <person name="Long H."/>
            <person name="Ramasamy R.K."/>
            <person name="Rodriguez J.C."/>
            <person name="Van S.L."/>
            <person name="Yuan L."/>
            <person name="Wang Z."/>
            <person name="Xia Z."/>
            <person name="Xiao L."/>
            <person name="Anderson O.D."/>
            <person name="Ouyang S."/>
            <person name="Liang Y."/>
            <person name="Zimin A.V."/>
            <person name="Pertea G."/>
            <person name="Qi P."/>
            <person name="Bennetzen J.L."/>
            <person name="Dai X."/>
            <person name="Dawson M.W."/>
            <person name="Muller H.G."/>
            <person name="Kugler K."/>
            <person name="Rivarola-Duarte L."/>
            <person name="Spannagl M."/>
            <person name="Mayer K.F.X."/>
            <person name="Lu F.H."/>
            <person name="Bevan M.W."/>
            <person name="Leroy P."/>
            <person name="Li P."/>
            <person name="You F.M."/>
            <person name="Sun Q."/>
            <person name="Liu Z."/>
            <person name="Lyons E."/>
            <person name="Wicker T."/>
            <person name="Salzberg S.L."/>
            <person name="Devos K.M."/>
            <person name="Dvorak J."/>
        </authorList>
    </citation>
    <scope>NUCLEOTIDE SEQUENCE [LARGE SCALE GENOMIC DNA]</scope>
    <source>
        <strain evidence="6">cv. AL8/78</strain>
    </source>
</reference>
<dbReference type="GO" id="GO:0005694">
    <property type="term" value="C:chromosome"/>
    <property type="evidence" value="ECO:0007669"/>
    <property type="project" value="UniProtKB-ARBA"/>
</dbReference>
<evidence type="ECO:0000256" key="4">
    <source>
        <dbReference type="ARBA" id="ARBA00022840"/>
    </source>
</evidence>
<dbReference type="SUPFAM" id="SSF52540">
    <property type="entry name" value="P-loop containing nucleoside triphosphate hydrolases"/>
    <property type="match status" value="1"/>
</dbReference>
<dbReference type="Pfam" id="PF13087">
    <property type="entry name" value="AAA_12"/>
    <property type="match status" value="1"/>
</dbReference>
<dbReference type="GO" id="GO:0016787">
    <property type="term" value="F:hydrolase activity"/>
    <property type="evidence" value="ECO:0007669"/>
    <property type="project" value="UniProtKB-KW"/>
</dbReference>
<evidence type="ECO:0000256" key="2">
    <source>
        <dbReference type="ARBA" id="ARBA00022801"/>
    </source>
</evidence>
<reference evidence="7" key="1">
    <citation type="journal article" date="2014" name="Science">
        <title>Ancient hybridizations among the ancestral genomes of bread wheat.</title>
        <authorList>
            <consortium name="International Wheat Genome Sequencing Consortium,"/>
            <person name="Marcussen T."/>
            <person name="Sandve S.R."/>
            <person name="Heier L."/>
            <person name="Spannagl M."/>
            <person name="Pfeifer M."/>
            <person name="Jakobsen K.S."/>
            <person name="Wulff B.B."/>
            <person name="Steuernagel B."/>
            <person name="Mayer K.F."/>
            <person name="Olsen O.A."/>
        </authorList>
    </citation>
    <scope>NUCLEOTIDE SEQUENCE [LARGE SCALE GENOMIC DNA]</scope>
    <source>
        <strain evidence="7">cv. AL8/78</strain>
    </source>
</reference>
<dbReference type="Proteomes" id="UP000015105">
    <property type="component" value="Chromosome 2D"/>
</dbReference>
<keyword evidence="2" id="KW-0378">Hydrolase</keyword>
<dbReference type="InterPro" id="IPR027417">
    <property type="entry name" value="P-loop_NTPase"/>
</dbReference>
<dbReference type="PANTHER" id="PTHR21529">
    <property type="entry name" value="MAMMARY TURMOR VIRUS RECEPTOR HOMOLOG 1, 2 MTVR1, 2"/>
    <property type="match status" value="1"/>
</dbReference>
<sequence>MNPCISLFPNAQFYERKILDGSNVLSPSYNKDYRGLPFGSYTLINVTDGREDKEGTGNSRRNMVEVAVVLHLIQTIFKCWKSTGKALSVGVVSPYSSQVDAINARLGKKYDTCDGFHVRVKSIDGFQGEEDDVIILSTVRSNGKGVVGFLADKQRTNVALTRAKHCLWVVGNAHTLYKSGTVWTDLVSDAQRRKCVFNATNDAALCKLVLQVKKVLDELEDLLNADSAVFSNTRWKVIVSDEFRKSFTKLKSSQLRREILQKLIKLGDGWRTTVRNLDMKLEVPMVWDVEPDIIRYKKDCRVDAQEELDLVDTSYAMENSKVRESFLLMKFYSLSSGVAKHLLTAADGSEVDIPFELTDEEKMIIQFPLTSFILGRSGTGKTTVLTMKLIQKEQHSLLASQGLNLDGFGSGDVSDQPSILHMHDIFDDQEEFTEIPDNFSIIF</sequence>
<dbReference type="GO" id="GO:0005524">
    <property type="term" value="F:ATP binding"/>
    <property type="evidence" value="ECO:0007669"/>
    <property type="project" value="UniProtKB-KW"/>
</dbReference>
<organism evidence="6 7">
    <name type="scientific">Aegilops tauschii subsp. strangulata</name>
    <name type="common">Goatgrass</name>
    <dbReference type="NCBI Taxonomy" id="200361"/>
    <lineage>
        <taxon>Eukaryota</taxon>
        <taxon>Viridiplantae</taxon>
        <taxon>Streptophyta</taxon>
        <taxon>Embryophyta</taxon>
        <taxon>Tracheophyta</taxon>
        <taxon>Spermatophyta</taxon>
        <taxon>Magnoliopsida</taxon>
        <taxon>Liliopsida</taxon>
        <taxon>Poales</taxon>
        <taxon>Poaceae</taxon>
        <taxon>BOP clade</taxon>
        <taxon>Pooideae</taxon>
        <taxon>Triticodae</taxon>
        <taxon>Triticeae</taxon>
        <taxon>Triticinae</taxon>
        <taxon>Aegilops</taxon>
    </lineage>
</organism>
<dbReference type="EnsemblPlants" id="AET2Gv20962700.4">
    <property type="protein sequence ID" value="AET2Gv20962700.4"/>
    <property type="gene ID" value="AET2Gv20962700"/>
</dbReference>
<evidence type="ECO:0000313" key="6">
    <source>
        <dbReference type="EnsemblPlants" id="AET2Gv20962700.4"/>
    </source>
</evidence>
<dbReference type="PANTHER" id="PTHR21529:SF7">
    <property type="entry name" value="GENOME ASSEMBLY, CHROMOSOME: II"/>
    <property type="match status" value="1"/>
</dbReference>
<evidence type="ECO:0000256" key="3">
    <source>
        <dbReference type="ARBA" id="ARBA00022806"/>
    </source>
</evidence>
<reference evidence="7" key="2">
    <citation type="journal article" date="2017" name="Nat. Plants">
        <title>The Aegilops tauschii genome reveals multiple impacts of transposons.</title>
        <authorList>
            <person name="Zhao G."/>
            <person name="Zou C."/>
            <person name="Li K."/>
            <person name="Wang K."/>
            <person name="Li T."/>
            <person name="Gao L."/>
            <person name="Zhang X."/>
            <person name="Wang H."/>
            <person name="Yang Z."/>
            <person name="Liu X."/>
            <person name="Jiang W."/>
            <person name="Mao L."/>
            <person name="Kong X."/>
            <person name="Jiao Y."/>
            <person name="Jia J."/>
        </authorList>
    </citation>
    <scope>NUCLEOTIDE SEQUENCE [LARGE SCALE GENOMIC DNA]</scope>
    <source>
        <strain evidence="7">cv. AL8/78</strain>
    </source>
</reference>
<reference evidence="6" key="5">
    <citation type="journal article" date="2021" name="G3 (Bethesda)">
        <title>Aegilops tauschii genome assembly Aet v5.0 features greater sequence contiguity and improved annotation.</title>
        <authorList>
            <person name="Wang L."/>
            <person name="Zhu T."/>
            <person name="Rodriguez J.C."/>
            <person name="Deal K.R."/>
            <person name="Dubcovsky J."/>
            <person name="McGuire P.E."/>
            <person name="Lux T."/>
            <person name="Spannagl M."/>
            <person name="Mayer K.F.X."/>
            <person name="Baldrich P."/>
            <person name="Meyers B.C."/>
            <person name="Huo N."/>
            <person name="Gu Y.Q."/>
            <person name="Zhou H."/>
            <person name="Devos K.M."/>
            <person name="Bennetzen J.L."/>
            <person name="Unver T."/>
            <person name="Budak H."/>
            <person name="Gulick P.J."/>
            <person name="Galiba G."/>
            <person name="Kalapos B."/>
            <person name="Nelson D.R."/>
            <person name="Li P."/>
            <person name="You F.M."/>
            <person name="Luo M.C."/>
            <person name="Dvorak J."/>
        </authorList>
    </citation>
    <scope>NUCLEOTIDE SEQUENCE [LARGE SCALE GENOMIC DNA]</scope>
    <source>
        <strain evidence="6">cv. AL8/78</strain>
    </source>
</reference>
<feature type="domain" description="DNA2/NAM7 helicase-like C-terminal" evidence="5">
    <location>
        <begin position="1"/>
        <end position="173"/>
    </location>
</feature>
<keyword evidence="7" id="KW-1185">Reference proteome</keyword>
<dbReference type="Gene3D" id="3.40.50.300">
    <property type="entry name" value="P-loop containing nucleotide triphosphate hydrolases"/>
    <property type="match status" value="1"/>
</dbReference>
<evidence type="ECO:0000313" key="7">
    <source>
        <dbReference type="Proteomes" id="UP000015105"/>
    </source>
</evidence>
<dbReference type="CDD" id="cd18808">
    <property type="entry name" value="SF1_C_Upf1"/>
    <property type="match status" value="1"/>
</dbReference>
<reference evidence="6" key="4">
    <citation type="submission" date="2019-03" db="UniProtKB">
        <authorList>
            <consortium name="EnsemblPlants"/>
        </authorList>
    </citation>
    <scope>IDENTIFICATION</scope>
</reference>
<keyword evidence="1" id="KW-0547">Nucleotide-binding</keyword>
<keyword evidence="3" id="KW-0347">Helicase</keyword>
<dbReference type="InterPro" id="IPR039904">
    <property type="entry name" value="TRANK1"/>
</dbReference>
<proteinExistence type="predicted"/>